<reference evidence="2" key="2">
    <citation type="journal article" date="2015" name="Fish Shellfish Immunol.">
        <title>Early steps in the European eel (Anguilla anguilla)-Vibrio vulnificus interaction in the gills: Role of the RtxA13 toxin.</title>
        <authorList>
            <person name="Callol A."/>
            <person name="Pajuelo D."/>
            <person name="Ebbesson L."/>
            <person name="Teles M."/>
            <person name="MacKenzie S."/>
            <person name="Amaro C."/>
        </authorList>
    </citation>
    <scope>NUCLEOTIDE SEQUENCE</scope>
</reference>
<name>A0A0E9WF17_ANGAN</name>
<reference evidence="2" key="1">
    <citation type="submission" date="2014-11" db="EMBL/GenBank/DDBJ databases">
        <authorList>
            <person name="Amaro Gonzalez C."/>
        </authorList>
    </citation>
    <scope>NUCLEOTIDE SEQUENCE</scope>
</reference>
<protein>
    <submittedName>
        <fullName evidence="2">Uncharacterized protein</fullName>
    </submittedName>
</protein>
<dbReference type="AlphaFoldDB" id="A0A0E9WF17"/>
<accession>A0A0E9WF17</accession>
<organism evidence="2">
    <name type="scientific">Anguilla anguilla</name>
    <name type="common">European freshwater eel</name>
    <name type="synonym">Muraena anguilla</name>
    <dbReference type="NCBI Taxonomy" id="7936"/>
    <lineage>
        <taxon>Eukaryota</taxon>
        <taxon>Metazoa</taxon>
        <taxon>Chordata</taxon>
        <taxon>Craniata</taxon>
        <taxon>Vertebrata</taxon>
        <taxon>Euteleostomi</taxon>
        <taxon>Actinopterygii</taxon>
        <taxon>Neopterygii</taxon>
        <taxon>Teleostei</taxon>
        <taxon>Anguilliformes</taxon>
        <taxon>Anguillidae</taxon>
        <taxon>Anguilla</taxon>
    </lineage>
</organism>
<proteinExistence type="predicted"/>
<evidence type="ECO:0000313" key="2">
    <source>
        <dbReference type="EMBL" id="JAH88979.1"/>
    </source>
</evidence>
<feature type="compositionally biased region" description="Polar residues" evidence="1">
    <location>
        <begin position="45"/>
        <end position="61"/>
    </location>
</feature>
<evidence type="ECO:0000256" key="1">
    <source>
        <dbReference type="SAM" id="MobiDB-lite"/>
    </source>
</evidence>
<feature type="region of interest" description="Disordered" evidence="1">
    <location>
        <begin position="42"/>
        <end position="61"/>
    </location>
</feature>
<sequence length="61" mass="7032">MKGVVRKERRQPQIFKKTIFPLSEACYRDILRAGRICDPWGKRNLSPNQPLTSSSFTVVNP</sequence>
<dbReference type="EMBL" id="GBXM01019598">
    <property type="protein sequence ID" value="JAH88979.1"/>
    <property type="molecule type" value="Transcribed_RNA"/>
</dbReference>